<reference evidence="1" key="2">
    <citation type="submission" date="2018-03" db="EMBL/GenBank/DDBJ databases">
        <title>The Triticum urartu genome reveals the dynamic nature of wheat genome evolution.</title>
        <authorList>
            <person name="Ling H."/>
            <person name="Ma B."/>
            <person name="Shi X."/>
            <person name="Liu H."/>
            <person name="Dong L."/>
            <person name="Sun H."/>
            <person name="Cao Y."/>
            <person name="Gao Q."/>
            <person name="Zheng S."/>
            <person name="Li Y."/>
            <person name="Yu Y."/>
            <person name="Du H."/>
            <person name="Qi M."/>
            <person name="Li Y."/>
            <person name="Yu H."/>
            <person name="Cui Y."/>
            <person name="Wang N."/>
            <person name="Chen C."/>
            <person name="Wu H."/>
            <person name="Zhao Y."/>
            <person name="Zhang J."/>
            <person name="Li Y."/>
            <person name="Zhou W."/>
            <person name="Zhang B."/>
            <person name="Hu W."/>
            <person name="Eijk M."/>
            <person name="Tang J."/>
            <person name="Witsenboer H."/>
            <person name="Zhao S."/>
            <person name="Li Z."/>
            <person name="Zhang A."/>
            <person name="Wang D."/>
            <person name="Liang C."/>
        </authorList>
    </citation>
    <scope>NUCLEOTIDE SEQUENCE [LARGE SCALE GENOMIC DNA]</scope>
    <source>
        <strain evidence="1">cv. G1812</strain>
    </source>
</reference>
<dbReference type="Proteomes" id="UP000015106">
    <property type="component" value="Chromosome 1"/>
</dbReference>
<organism evidence="1 2">
    <name type="scientific">Triticum urartu</name>
    <name type="common">Red wild einkorn</name>
    <name type="synonym">Crithodium urartu</name>
    <dbReference type="NCBI Taxonomy" id="4572"/>
    <lineage>
        <taxon>Eukaryota</taxon>
        <taxon>Viridiplantae</taxon>
        <taxon>Streptophyta</taxon>
        <taxon>Embryophyta</taxon>
        <taxon>Tracheophyta</taxon>
        <taxon>Spermatophyta</taxon>
        <taxon>Magnoliopsida</taxon>
        <taxon>Liliopsida</taxon>
        <taxon>Poales</taxon>
        <taxon>Poaceae</taxon>
        <taxon>BOP clade</taxon>
        <taxon>Pooideae</taxon>
        <taxon>Triticodae</taxon>
        <taxon>Triticeae</taxon>
        <taxon>Triticinae</taxon>
        <taxon>Triticum</taxon>
    </lineage>
</organism>
<sequence>MLIFSILPKEFGEKNHSPKDIQVIFSRGR</sequence>
<keyword evidence="2" id="KW-1185">Reference proteome</keyword>
<dbReference type="EnsemblPlants" id="TuG1812G0100002812.01.T01">
    <property type="protein sequence ID" value="TuG1812G0100002812.01.T01.cds270819"/>
    <property type="gene ID" value="TuG1812G0100002812.01"/>
</dbReference>
<dbReference type="AlphaFoldDB" id="A0A8R7K0S7"/>
<evidence type="ECO:0000313" key="2">
    <source>
        <dbReference type="Proteomes" id="UP000015106"/>
    </source>
</evidence>
<accession>A0A8R7K0S7</accession>
<reference evidence="2" key="1">
    <citation type="journal article" date="2013" name="Nature">
        <title>Draft genome of the wheat A-genome progenitor Triticum urartu.</title>
        <authorList>
            <person name="Ling H.Q."/>
            <person name="Zhao S."/>
            <person name="Liu D."/>
            <person name="Wang J."/>
            <person name="Sun H."/>
            <person name="Zhang C."/>
            <person name="Fan H."/>
            <person name="Li D."/>
            <person name="Dong L."/>
            <person name="Tao Y."/>
            <person name="Gao C."/>
            <person name="Wu H."/>
            <person name="Li Y."/>
            <person name="Cui Y."/>
            <person name="Guo X."/>
            <person name="Zheng S."/>
            <person name="Wang B."/>
            <person name="Yu K."/>
            <person name="Liang Q."/>
            <person name="Yang W."/>
            <person name="Lou X."/>
            <person name="Chen J."/>
            <person name="Feng M."/>
            <person name="Jian J."/>
            <person name="Zhang X."/>
            <person name="Luo G."/>
            <person name="Jiang Y."/>
            <person name="Liu J."/>
            <person name="Wang Z."/>
            <person name="Sha Y."/>
            <person name="Zhang B."/>
            <person name="Wu H."/>
            <person name="Tang D."/>
            <person name="Shen Q."/>
            <person name="Xue P."/>
            <person name="Zou S."/>
            <person name="Wang X."/>
            <person name="Liu X."/>
            <person name="Wang F."/>
            <person name="Yang Y."/>
            <person name="An X."/>
            <person name="Dong Z."/>
            <person name="Zhang K."/>
            <person name="Zhang X."/>
            <person name="Luo M.C."/>
            <person name="Dvorak J."/>
            <person name="Tong Y."/>
            <person name="Wang J."/>
            <person name="Yang H."/>
            <person name="Li Z."/>
            <person name="Wang D."/>
            <person name="Zhang A."/>
            <person name="Wang J."/>
        </authorList>
    </citation>
    <scope>NUCLEOTIDE SEQUENCE</scope>
    <source>
        <strain evidence="2">cv. G1812</strain>
    </source>
</reference>
<evidence type="ECO:0000313" key="1">
    <source>
        <dbReference type="EnsemblPlants" id="TuG1812G0100002812.01.T01.cds270819"/>
    </source>
</evidence>
<dbReference type="Gramene" id="TuG1812G0100002812.01.T01">
    <property type="protein sequence ID" value="TuG1812G0100002812.01.T01.cds270819"/>
    <property type="gene ID" value="TuG1812G0100002812.01"/>
</dbReference>
<reference evidence="1" key="3">
    <citation type="submission" date="2022-06" db="UniProtKB">
        <authorList>
            <consortium name="EnsemblPlants"/>
        </authorList>
    </citation>
    <scope>IDENTIFICATION</scope>
</reference>
<name>A0A8R7K0S7_TRIUA</name>
<protein>
    <submittedName>
        <fullName evidence="1">Uncharacterized protein</fullName>
    </submittedName>
</protein>
<proteinExistence type="predicted"/>